<evidence type="ECO:0000256" key="4">
    <source>
        <dbReference type="ARBA" id="ARBA00023136"/>
    </source>
</evidence>
<keyword evidence="2 5" id="KW-0812">Transmembrane</keyword>
<comment type="caution">
    <text evidence="7">The sequence shown here is derived from an EMBL/GenBank/DDBJ whole genome shotgun (WGS) entry which is preliminary data.</text>
</comment>
<dbReference type="InterPro" id="IPR000515">
    <property type="entry name" value="MetI-like"/>
</dbReference>
<feature type="transmembrane region" description="Helical" evidence="5">
    <location>
        <begin position="196"/>
        <end position="221"/>
    </location>
</feature>
<proteinExistence type="inferred from homology"/>
<feature type="transmembrane region" description="Helical" evidence="5">
    <location>
        <begin position="152"/>
        <end position="175"/>
    </location>
</feature>
<dbReference type="InterPro" id="IPR052730">
    <property type="entry name" value="Sugar_ABC_transporter"/>
</dbReference>
<gene>
    <name evidence="7" type="ORF">GCM10008905_07080</name>
</gene>
<dbReference type="PANTHER" id="PTHR43759">
    <property type="entry name" value="TREHALOSE TRANSPORT SYSTEM PERMEASE PROTEIN SUGA"/>
    <property type="match status" value="1"/>
</dbReference>
<comment type="subcellular location">
    <subcellularLocation>
        <location evidence="5">Cell membrane</location>
        <topology evidence="5">Multi-pass membrane protein</topology>
    </subcellularLocation>
    <subcellularLocation>
        <location evidence="1">Membrane</location>
        <topology evidence="1">Multi-pass membrane protein</topology>
    </subcellularLocation>
</comment>
<organism evidence="7 8">
    <name type="scientific">Clostridium malenominatum</name>
    <dbReference type="NCBI Taxonomy" id="1539"/>
    <lineage>
        <taxon>Bacteria</taxon>
        <taxon>Bacillati</taxon>
        <taxon>Bacillota</taxon>
        <taxon>Clostridia</taxon>
        <taxon>Eubacteriales</taxon>
        <taxon>Clostridiaceae</taxon>
        <taxon>Clostridium</taxon>
    </lineage>
</organism>
<evidence type="ECO:0000256" key="2">
    <source>
        <dbReference type="ARBA" id="ARBA00022692"/>
    </source>
</evidence>
<name>A0ABP3U009_9CLOT</name>
<protein>
    <submittedName>
        <fullName evidence="7">ABC transporter permease subunit</fullName>
    </submittedName>
</protein>
<evidence type="ECO:0000256" key="3">
    <source>
        <dbReference type="ARBA" id="ARBA00022989"/>
    </source>
</evidence>
<feature type="domain" description="ABC transmembrane type-1" evidence="6">
    <location>
        <begin position="63"/>
        <end position="275"/>
    </location>
</feature>
<dbReference type="SUPFAM" id="SSF161098">
    <property type="entry name" value="MetI-like"/>
    <property type="match status" value="1"/>
</dbReference>
<dbReference type="PANTHER" id="PTHR43759:SF1">
    <property type="entry name" value="GLUCOSE IMPORT SYSTEM PERMEASE PROTEIN GLCT"/>
    <property type="match status" value="1"/>
</dbReference>
<dbReference type="CDD" id="cd06261">
    <property type="entry name" value="TM_PBP2"/>
    <property type="match status" value="1"/>
</dbReference>
<keyword evidence="8" id="KW-1185">Reference proteome</keyword>
<dbReference type="Proteomes" id="UP001500339">
    <property type="component" value="Unassembled WGS sequence"/>
</dbReference>
<dbReference type="RefSeq" id="WP_343766719.1">
    <property type="nucleotide sequence ID" value="NZ_BAAACF010000001.1"/>
</dbReference>
<feature type="transmembrane region" description="Helical" evidence="5">
    <location>
        <begin position="258"/>
        <end position="278"/>
    </location>
</feature>
<evidence type="ECO:0000256" key="5">
    <source>
        <dbReference type="RuleBase" id="RU363032"/>
    </source>
</evidence>
<feature type="transmembrane region" description="Helical" evidence="5">
    <location>
        <begin position="65"/>
        <end position="88"/>
    </location>
</feature>
<evidence type="ECO:0000256" key="1">
    <source>
        <dbReference type="ARBA" id="ARBA00004141"/>
    </source>
</evidence>
<feature type="transmembrane region" description="Helical" evidence="5">
    <location>
        <begin position="7"/>
        <end position="27"/>
    </location>
</feature>
<sequence length="287" mass="32362">MIKKYKPYILLLPVTIVLLSIFVYGLFTGFMQSLGYFPEVGLKEVTFKYYIEVLKSNSFAASLNFSIFIAVVSSVLATVLGVLLAYCLMTSKGNKRIKEALYKLPIIVPHSVVALLAYNLLSQYGILPRILYFTGLLKDQSLFPSMIGDRNGIGIIVSYLWKEIPFVAMVTYSVFANMNDKLEEVALNLGASKKQVFWHVLLPLSMPTIFSSFIIIFAYAFGAFEAPYLLGPTAPKTLPVKAYVEYINPNLTNRPYSMVYNMIVSFIAVILVGFYYKIFSKINKNNR</sequence>
<dbReference type="Gene3D" id="1.10.3720.10">
    <property type="entry name" value="MetI-like"/>
    <property type="match status" value="1"/>
</dbReference>
<dbReference type="PROSITE" id="PS50928">
    <property type="entry name" value="ABC_TM1"/>
    <property type="match status" value="1"/>
</dbReference>
<dbReference type="Pfam" id="PF00528">
    <property type="entry name" value="BPD_transp_1"/>
    <property type="match status" value="1"/>
</dbReference>
<dbReference type="InterPro" id="IPR035906">
    <property type="entry name" value="MetI-like_sf"/>
</dbReference>
<keyword evidence="3 5" id="KW-1133">Transmembrane helix</keyword>
<comment type="similarity">
    <text evidence="5">Belongs to the binding-protein-dependent transport system permease family.</text>
</comment>
<evidence type="ECO:0000313" key="7">
    <source>
        <dbReference type="EMBL" id="GAA0719283.1"/>
    </source>
</evidence>
<evidence type="ECO:0000313" key="8">
    <source>
        <dbReference type="Proteomes" id="UP001500339"/>
    </source>
</evidence>
<keyword evidence="4 5" id="KW-0472">Membrane</keyword>
<evidence type="ECO:0000259" key="6">
    <source>
        <dbReference type="PROSITE" id="PS50928"/>
    </source>
</evidence>
<reference evidence="8" key="1">
    <citation type="journal article" date="2019" name="Int. J. Syst. Evol. Microbiol.">
        <title>The Global Catalogue of Microorganisms (GCM) 10K type strain sequencing project: providing services to taxonomists for standard genome sequencing and annotation.</title>
        <authorList>
            <consortium name="The Broad Institute Genomics Platform"/>
            <consortium name="The Broad Institute Genome Sequencing Center for Infectious Disease"/>
            <person name="Wu L."/>
            <person name="Ma J."/>
        </authorList>
    </citation>
    <scope>NUCLEOTIDE SEQUENCE [LARGE SCALE GENOMIC DNA]</scope>
    <source>
        <strain evidence="8">JCM 1405</strain>
    </source>
</reference>
<keyword evidence="5" id="KW-0813">Transport</keyword>
<accession>A0ABP3U009</accession>
<dbReference type="EMBL" id="BAAACF010000001">
    <property type="protein sequence ID" value="GAA0719283.1"/>
    <property type="molecule type" value="Genomic_DNA"/>
</dbReference>
<feature type="transmembrane region" description="Helical" evidence="5">
    <location>
        <begin position="100"/>
        <end position="121"/>
    </location>
</feature>